<keyword evidence="1" id="KW-0472">Membrane</keyword>
<evidence type="ECO:0000313" key="3">
    <source>
        <dbReference type="Proteomes" id="UP000469724"/>
    </source>
</evidence>
<name>A0A7K3NP07_9BACT</name>
<dbReference type="RefSeq" id="WP_163303009.1">
    <property type="nucleotide sequence ID" value="NZ_JAAGRQ010000069.1"/>
</dbReference>
<gene>
    <name evidence="2" type="ORF">G3N56_14425</name>
</gene>
<keyword evidence="3" id="KW-1185">Reference proteome</keyword>
<organism evidence="2 3">
    <name type="scientific">Desulfolutivibrio sulfodismutans</name>
    <dbReference type="NCBI Taxonomy" id="63561"/>
    <lineage>
        <taxon>Bacteria</taxon>
        <taxon>Pseudomonadati</taxon>
        <taxon>Thermodesulfobacteriota</taxon>
        <taxon>Desulfovibrionia</taxon>
        <taxon>Desulfovibrionales</taxon>
        <taxon>Desulfovibrionaceae</taxon>
        <taxon>Desulfolutivibrio</taxon>
    </lineage>
</organism>
<proteinExistence type="predicted"/>
<dbReference type="EMBL" id="JAAGRQ010000069">
    <property type="protein sequence ID" value="NDY57928.1"/>
    <property type="molecule type" value="Genomic_DNA"/>
</dbReference>
<comment type="caution">
    <text evidence="2">The sequence shown here is derived from an EMBL/GenBank/DDBJ whole genome shotgun (WGS) entry which is preliminary data.</text>
</comment>
<sequence>MSHPGMICAPEGLWPGRQGLRSRGVVLFWLVCAAVAALLSAVGVLHAAYGEWEGTGPLATGQGNRVITALAVSPADPNVIYAGTGSATVFRNVKPADPASVPTGALLLLME</sequence>
<evidence type="ECO:0000256" key="1">
    <source>
        <dbReference type="SAM" id="Phobius"/>
    </source>
</evidence>
<evidence type="ECO:0000313" key="2">
    <source>
        <dbReference type="EMBL" id="NDY57928.1"/>
    </source>
</evidence>
<dbReference type="Proteomes" id="UP000469724">
    <property type="component" value="Unassembled WGS sequence"/>
</dbReference>
<dbReference type="AlphaFoldDB" id="A0A7K3NP07"/>
<accession>A0A7K3NP07</accession>
<keyword evidence="1" id="KW-0812">Transmembrane</keyword>
<protein>
    <submittedName>
        <fullName evidence="2">Uncharacterized protein</fullName>
    </submittedName>
</protein>
<keyword evidence="1" id="KW-1133">Transmembrane helix</keyword>
<reference evidence="2 3" key="1">
    <citation type="submission" date="2020-02" db="EMBL/GenBank/DDBJ databases">
        <title>Comparative genomics of sulfur disproportionating microorganisms.</title>
        <authorList>
            <person name="Ward L.M."/>
            <person name="Bertran E."/>
            <person name="Johnston D.T."/>
        </authorList>
    </citation>
    <scope>NUCLEOTIDE SEQUENCE [LARGE SCALE GENOMIC DNA]</scope>
    <source>
        <strain evidence="2 3">DSM 3696</strain>
    </source>
</reference>
<feature type="transmembrane region" description="Helical" evidence="1">
    <location>
        <begin position="26"/>
        <end position="49"/>
    </location>
</feature>